<feature type="active site" description="Acyl-ester intermediate" evidence="10">
    <location>
        <position position="178"/>
    </location>
</feature>
<dbReference type="GO" id="GO:0016740">
    <property type="term" value="F:transferase activity"/>
    <property type="evidence" value="ECO:0007669"/>
    <property type="project" value="UniProtKB-KW"/>
</dbReference>
<evidence type="ECO:0000256" key="5">
    <source>
        <dbReference type="ARBA" id="ARBA00022598"/>
    </source>
</evidence>
<evidence type="ECO:0000256" key="1">
    <source>
        <dbReference type="ARBA" id="ARBA00008069"/>
    </source>
</evidence>
<evidence type="ECO:0000259" key="11">
    <source>
        <dbReference type="Pfam" id="PF01425"/>
    </source>
</evidence>
<evidence type="ECO:0000256" key="3">
    <source>
        <dbReference type="ARBA" id="ARBA00012739"/>
    </source>
</evidence>
<gene>
    <name evidence="10 12" type="primary">gatA</name>
    <name evidence="12" type="ORF">HG543_13415</name>
</gene>
<keyword evidence="13" id="KW-1185">Reference proteome</keyword>
<protein>
    <recommendedName>
        <fullName evidence="4 10">Glutamyl-tRNA(Gln) amidotransferase subunit A</fullName>
        <shortName evidence="10">Glu-ADT subunit A</shortName>
        <ecNumber evidence="3 10">6.3.5.7</ecNumber>
    </recommendedName>
</protein>
<dbReference type="GO" id="GO:0005524">
    <property type="term" value="F:ATP binding"/>
    <property type="evidence" value="ECO:0007669"/>
    <property type="project" value="UniProtKB-KW"/>
</dbReference>
<dbReference type="RefSeq" id="WP_169345131.1">
    <property type="nucleotide sequence ID" value="NZ_JABBJJ010000049.1"/>
</dbReference>
<dbReference type="AlphaFoldDB" id="A0A848LFK6"/>
<comment type="caution">
    <text evidence="12">The sequence shown here is derived from an EMBL/GenBank/DDBJ whole genome shotgun (WGS) entry which is preliminary data.</text>
</comment>
<dbReference type="InterPro" id="IPR023631">
    <property type="entry name" value="Amidase_dom"/>
</dbReference>
<dbReference type="PANTHER" id="PTHR11895">
    <property type="entry name" value="TRANSAMIDASE"/>
    <property type="match status" value="1"/>
</dbReference>
<dbReference type="EC" id="6.3.5.7" evidence="3 10"/>
<accession>A0A848LFK6</accession>
<dbReference type="Gene3D" id="3.90.1300.10">
    <property type="entry name" value="Amidase signature (AS) domain"/>
    <property type="match status" value="1"/>
</dbReference>
<comment type="catalytic activity">
    <reaction evidence="9 10">
        <text>L-glutamyl-tRNA(Gln) + L-glutamine + ATP + H2O = L-glutaminyl-tRNA(Gln) + L-glutamate + ADP + phosphate + H(+)</text>
        <dbReference type="Rhea" id="RHEA:17521"/>
        <dbReference type="Rhea" id="RHEA-COMP:9681"/>
        <dbReference type="Rhea" id="RHEA-COMP:9684"/>
        <dbReference type="ChEBI" id="CHEBI:15377"/>
        <dbReference type="ChEBI" id="CHEBI:15378"/>
        <dbReference type="ChEBI" id="CHEBI:29985"/>
        <dbReference type="ChEBI" id="CHEBI:30616"/>
        <dbReference type="ChEBI" id="CHEBI:43474"/>
        <dbReference type="ChEBI" id="CHEBI:58359"/>
        <dbReference type="ChEBI" id="CHEBI:78520"/>
        <dbReference type="ChEBI" id="CHEBI:78521"/>
        <dbReference type="ChEBI" id="CHEBI:456216"/>
        <dbReference type="EC" id="6.3.5.7"/>
    </reaction>
</comment>
<reference evidence="12 13" key="1">
    <citation type="submission" date="2020-04" db="EMBL/GenBank/DDBJ databases">
        <title>Draft genome of Pyxidicoccus fallax type strain.</title>
        <authorList>
            <person name="Whitworth D.E."/>
        </authorList>
    </citation>
    <scope>NUCLEOTIDE SEQUENCE [LARGE SCALE GENOMIC DNA]</scope>
    <source>
        <strain evidence="12 13">DSM 14698</strain>
    </source>
</reference>
<sequence length="488" mass="52640">MQLTDLTMLELAAKLAAGAVSSEEATRACLERIRQVDPKVRAFLRVDEEGALVAARASDARRKAGNPASPLDGVPVGLKDIFLTEGVETTAGSRILEGFVPPYDATVVRLLKEAGLPLVGKLNMDEFAMGSSNESSAYSLTHNPWDLTRTPGGSSGGSSAAVAAREVFGALGTDTGGSIRQPAALTNTVGLKPTYGRVSRFGIIAFASSLDQPGPMTRTVGDTAALLQLIARHDPQDATSAAVETPDYSADLEGGVRGLRLGVPREYFIEGMDPEVEASVREALREYERLGATLVDVSLPHTKYALATYYLIAPAEASSNLARYDGIRYGQRAKDARGLKELYAQTRERGFGPEVKRRIMLGTYALSAGYYDAYYLRAQKVRTLIREDFTKVFKDVDAVLSPTSPVPAFKLGEKVDDPLSMYLMDVFTLPCNLAGLPGLSVPCGFTKAGLPVGLQVLGRPFDEARLLRIARAYEREHDFFLRPAPLRG</sequence>
<dbReference type="InterPro" id="IPR020556">
    <property type="entry name" value="Amidase_CS"/>
</dbReference>
<feature type="active site" description="Charge relay system" evidence="10">
    <location>
        <position position="79"/>
    </location>
</feature>
<keyword evidence="12" id="KW-0808">Transferase</keyword>
<evidence type="ECO:0000256" key="2">
    <source>
        <dbReference type="ARBA" id="ARBA00011123"/>
    </source>
</evidence>
<comment type="subunit">
    <text evidence="2 10">Heterotrimer of A, B and C subunits.</text>
</comment>
<dbReference type="Pfam" id="PF01425">
    <property type="entry name" value="Amidase"/>
    <property type="match status" value="1"/>
</dbReference>
<evidence type="ECO:0000256" key="9">
    <source>
        <dbReference type="ARBA" id="ARBA00047407"/>
    </source>
</evidence>
<evidence type="ECO:0000256" key="4">
    <source>
        <dbReference type="ARBA" id="ARBA00014428"/>
    </source>
</evidence>
<keyword evidence="8 10" id="KW-0648">Protein biosynthesis</keyword>
<proteinExistence type="inferred from homology"/>
<dbReference type="SUPFAM" id="SSF75304">
    <property type="entry name" value="Amidase signature (AS) enzymes"/>
    <property type="match status" value="1"/>
</dbReference>
<name>A0A848LFK6_9BACT</name>
<keyword evidence="6 10" id="KW-0547">Nucleotide-binding</keyword>
<comment type="similarity">
    <text evidence="1 10">Belongs to the amidase family. GatA subfamily.</text>
</comment>
<dbReference type="GO" id="GO:0050567">
    <property type="term" value="F:glutaminyl-tRNA synthase (glutamine-hydrolyzing) activity"/>
    <property type="evidence" value="ECO:0007669"/>
    <property type="project" value="UniProtKB-UniRule"/>
</dbReference>
<organism evidence="12 13">
    <name type="scientific">Pyxidicoccus fallax</name>
    <dbReference type="NCBI Taxonomy" id="394095"/>
    <lineage>
        <taxon>Bacteria</taxon>
        <taxon>Pseudomonadati</taxon>
        <taxon>Myxococcota</taxon>
        <taxon>Myxococcia</taxon>
        <taxon>Myxococcales</taxon>
        <taxon>Cystobacterineae</taxon>
        <taxon>Myxococcaceae</taxon>
        <taxon>Pyxidicoccus</taxon>
    </lineage>
</organism>
<evidence type="ECO:0000313" key="13">
    <source>
        <dbReference type="Proteomes" id="UP000518300"/>
    </source>
</evidence>
<dbReference type="GO" id="GO:0030956">
    <property type="term" value="C:glutamyl-tRNA(Gln) amidotransferase complex"/>
    <property type="evidence" value="ECO:0007669"/>
    <property type="project" value="InterPro"/>
</dbReference>
<dbReference type="InterPro" id="IPR036928">
    <property type="entry name" value="AS_sf"/>
</dbReference>
<feature type="domain" description="Amidase" evidence="11">
    <location>
        <begin position="24"/>
        <end position="467"/>
    </location>
</feature>
<dbReference type="Proteomes" id="UP000518300">
    <property type="component" value="Unassembled WGS sequence"/>
</dbReference>
<dbReference type="HAMAP" id="MF_00120">
    <property type="entry name" value="GatA"/>
    <property type="match status" value="1"/>
</dbReference>
<evidence type="ECO:0000256" key="6">
    <source>
        <dbReference type="ARBA" id="ARBA00022741"/>
    </source>
</evidence>
<feature type="active site" description="Charge relay system" evidence="10">
    <location>
        <position position="154"/>
    </location>
</feature>
<keyword evidence="5 10" id="KW-0436">Ligase</keyword>
<dbReference type="GO" id="GO:0006412">
    <property type="term" value="P:translation"/>
    <property type="evidence" value="ECO:0007669"/>
    <property type="project" value="UniProtKB-UniRule"/>
</dbReference>
<evidence type="ECO:0000313" key="12">
    <source>
        <dbReference type="EMBL" id="NMO15843.1"/>
    </source>
</evidence>
<comment type="function">
    <text evidence="10">Allows the formation of correctly charged Gln-tRNA(Gln) through the transamidation of misacylated Glu-tRNA(Gln) in organisms which lack glutaminyl-tRNA synthetase. The reaction takes place in the presence of glutamine and ATP through an activated gamma-phospho-Glu-tRNA(Gln).</text>
</comment>
<dbReference type="InterPro" id="IPR000120">
    <property type="entry name" value="Amidase"/>
</dbReference>
<dbReference type="InterPro" id="IPR004412">
    <property type="entry name" value="GatA"/>
</dbReference>
<evidence type="ECO:0000256" key="8">
    <source>
        <dbReference type="ARBA" id="ARBA00022917"/>
    </source>
</evidence>
<dbReference type="NCBIfam" id="TIGR00132">
    <property type="entry name" value="gatA"/>
    <property type="match status" value="1"/>
</dbReference>
<evidence type="ECO:0000256" key="7">
    <source>
        <dbReference type="ARBA" id="ARBA00022840"/>
    </source>
</evidence>
<dbReference type="PANTHER" id="PTHR11895:SF151">
    <property type="entry name" value="GLUTAMYL-TRNA(GLN) AMIDOTRANSFERASE SUBUNIT A"/>
    <property type="match status" value="1"/>
</dbReference>
<dbReference type="EMBL" id="JABBJJ010000049">
    <property type="protein sequence ID" value="NMO15843.1"/>
    <property type="molecule type" value="Genomic_DNA"/>
</dbReference>
<dbReference type="PROSITE" id="PS00571">
    <property type="entry name" value="AMIDASES"/>
    <property type="match status" value="1"/>
</dbReference>
<keyword evidence="7 10" id="KW-0067">ATP-binding</keyword>
<evidence type="ECO:0000256" key="10">
    <source>
        <dbReference type="HAMAP-Rule" id="MF_00120"/>
    </source>
</evidence>